<evidence type="ECO:0000313" key="1">
    <source>
        <dbReference type="EMBL" id="MFC0385635.1"/>
    </source>
</evidence>
<dbReference type="SUPFAM" id="SSF56529">
    <property type="entry name" value="FAH"/>
    <property type="match status" value="1"/>
</dbReference>
<dbReference type="InterPro" id="IPR036663">
    <property type="entry name" value="Fumarylacetoacetase_C_sf"/>
</dbReference>
<accession>A0ABV6IPX4</accession>
<gene>
    <name evidence="1" type="ORF">ACFFIC_08705</name>
</gene>
<dbReference type="RefSeq" id="WP_377049782.1">
    <property type="nucleotide sequence ID" value="NZ_JBHLVZ010000010.1"/>
</dbReference>
<sequence length="224" mass="21970">MTRRTRADRAASWIAEAFFSGSPLAPLPADALPRSRAEGERAALLALAELGIAPCGLRLLDGVAGPMVEGRLLPDGASVVGVRHPVATAALVGVLAAALEEDSDTPPALSAVHPAIDIAGSRFTAPPAGVPLRAADLAGLGLVVAGPAAPPPVDGVMIETGAGAGRTDTSLAFREAAAAARRMGGLPAGALLVAAGLSPPIRPGADGSVAAGFGGLGRVSARIN</sequence>
<comment type="caution">
    <text evidence="1">The sequence shown here is derived from an EMBL/GenBank/DDBJ whole genome shotgun (WGS) entry which is preliminary data.</text>
</comment>
<dbReference type="EMBL" id="JBHLVZ010000010">
    <property type="protein sequence ID" value="MFC0385635.1"/>
    <property type="molecule type" value="Genomic_DNA"/>
</dbReference>
<proteinExistence type="predicted"/>
<organism evidence="1 2">
    <name type="scientific">Muricoccus vinaceus</name>
    <dbReference type="NCBI Taxonomy" id="424704"/>
    <lineage>
        <taxon>Bacteria</taxon>
        <taxon>Pseudomonadati</taxon>
        <taxon>Pseudomonadota</taxon>
        <taxon>Alphaproteobacteria</taxon>
        <taxon>Acetobacterales</taxon>
        <taxon>Roseomonadaceae</taxon>
        <taxon>Muricoccus</taxon>
    </lineage>
</organism>
<name>A0ABV6IPX4_9PROT</name>
<evidence type="ECO:0000313" key="2">
    <source>
        <dbReference type="Proteomes" id="UP001589789"/>
    </source>
</evidence>
<dbReference type="Proteomes" id="UP001589789">
    <property type="component" value="Unassembled WGS sequence"/>
</dbReference>
<evidence type="ECO:0008006" key="3">
    <source>
        <dbReference type="Google" id="ProtNLM"/>
    </source>
</evidence>
<protein>
    <recommendedName>
        <fullName evidence="3">2-keto-4-pentenoate hydratase</fullName>
    </recommendedName>
</protein>
<reference evidence="1 2" key="1">
    <citation type="submission" date="2024-09" db="EMBL/GenBank/DDBJ databases">
        <authorList>
            <person name="Sun Q."/>
            <person name="Mori K."/>
        </authorList>
    </citation>
    <scope>NUCLEOTIDE SEQUENCE [LARGE SCALE GENOMIC DNA]</scope>
    <source>
        <strain evidence="1 2">CCM 7468</strain>
    </source>
</reference>
<keyword evidence="2" id="KW-1185">Reference proteome</keyword>
<dbReference type="Gene3D" id="3.90.850.10">
    <property type="entry name" value="Fumarylacetoacetase-like, C-terminal domain"/>
    <property type="match status" value="1"/>
</dbReference>